<dbReference type="eggNOG" id="ENOG502SKHD">
    <property type="taxonomic scope" value="Eukaryota"/>
</dbReference>
<evidence type="ECO:0000313" key="2">
    <source>
        <dbReference type="EMBL" id="KGQ08130.1"/>
    </source>
</evidence>
<dbReference type="Proteomes" id="UP000030106">
    <property type="component" value="Unassembled WGS sequence"/>
</dbReference>
<dbReference type="OrthoDB" id="2583188at2759"/>
<accession>A0A0A2VPQ6</accession>
<sequence length="366" mass="39977">MSLFTAAPTILAALPLTTAWIPTVKSVYEFGNVADPALNRDSCGSVRVDDRMLWTCRDTQGFGGDGKPSLPVWSSSAAWTNFNGLALPDTRMYATSNRSPYFAQLASECPANSAGGCPDGTRYAIWPDQPPAITARSGNVWTGYTWIARQHIRSDFSSVVKDPQVSLYKFVYDVKSADRNAVPRMAIVNEAIFPQGSFPFGTHGSAVKDGLVFLWGKASNGRIAMARVPTGAVEDASRYEYYVDGKWTSQRPGIDNRGVEVANSSAGGQGTYFYSPFWKKWVWIGQGGLSIAADFYITTADIPEGPWDAPQSFYRGKDGGAPLSAYTLQAHPGMHLAGYHDGNDVFISYTKNDDVYTTPLIRVFFN</sequence>
<feature type="signal peptide" evidence="1">
    <location>
        <begin position="1"/>
        <end position="19"/>
    </location>
</feature>
<name>A0A0A2VPQ6_BEABA</name>
<protein>
    <recommendedName>
        <fullName evidence="4">DUF4185 domain-containing protein</fullName>
    </recommendedName>
</protein>
<feature type="chain" id="PRO_5001995802" description="DUF4185 domain-containing protein" evidence="1">
    <location>
        <begin position="20"/>
        <end position="366"/>
    </location>
</feature>
<gene>
    <name evidence="2" type="ORF">BBAD15_g6510</name>
</gene>
<dbReference type="EMBL" id="ANFO01000607">
    <property type="protein sequence ID" value="KGQ08130.1"/>
    <property type="molecule type" value="Genomic_DNA"/>
</dbReference>
<proteinExistence type="predicted"/>
<evidence type="ECO:0000313" key="3">
    <source>
        <dbReference type="Proteomes" id="UP000030106"/>
    </source>
</evidence>
<evidence type="ECO:0008006" key="4">
    <source>
        <dbReference type="Google" id="ProtNLM"/>
    </source>
</evidence>
<keyword evidence="1" id="KW-0732">Signal</keyword>
<dbReference type="AlphaFoldDB" id="A0A0A2VPQ6"/>
<reference evidence="2 3" key="1">
    <citation type="submission" date="2012-10" db="EMBL/GenBank/DDBJ databases">
        <title>Genome sequencing and analysis of entomopathogenic fungi Beauveria bassiana D1-5.</title>
        <authorList>
            <person name="Li Q."/>
            <person name="Wang L."/>
            <person name="Zhang Z."/>
            <person name="Wang Q."/>
            <person name="Ren J."/>
            <person name="Wang M."/>
            <person name="Xu W."/>
            <person name="Wang J."/>
            <person name="Lu Y."/>
            <person name="Du Q."/>
            <person name="Sun Z."/>
        </authorList>
    </citation>
    <scope>NUCLEOTIDE SEQUENCE [LARGE SCALE GENOMIC DNA]</scope>
    <source>
        <strain evidence="2 3">D1-5</strain>
    </source>
</reference>
<comment type="caution">
    <text evidence="2">The sequence shown here is derived from an EMBL/GenBank/DDBJ whole genome shotgun (WGS) entry which is preliminary data.</text>
</comment>
<organism evidence="2 3">
    <name type="scientific">Beauveria bassiana D1-5</name>
    <dbReference type="NCBI Taxonomy" id="1245745"/>
    <lineage>
        <taxon>Eukaryota</taxon>
        <taxon>Fungi</taxon>
        <taxon>Dikarya</taxon>
        <taxon>Ascomycota</taxon>
        <taxon>Pezizomycotina</taxon>
        <taxon>Sordariomycetes</taxon>
        <taxon>Hypocreomycetidae</taxon>
        <taxon>Hypocreales</taxon>
        <taxon>Cordycipitaceae</taxon>
        <taxon>Beauveria</taxon>
    </lineage>
</organism>
<dbReference type="HOGENOM" id="CLU_727941_0_0_1"/>
<evidence type="ECO:0000256" key="1">
    <source>
        <dbReference type="SAM" id="SignalP"/>
    </source>
</evidence>